<dbReference type="PANTHER" id="PTHR23349:SF111">
    <property type="entry name" value="BHLH DOMAIN-CONTAINING PROTEIN"/>
    <property type="match status" value="1"/>
</dbReference>
<dbReference type="GO" id="GO:0046983">
    <property type="term" value="F:protein dimerization activity"/>
    <property type="evidence" value="ECO:0007669"/>
    <property type="project" value="InterPro"/>
</dbReference>
<protein>
    <recommendedName>
        <fullName evidence="2">BHLH domain-containing protein</fullName>
    </recommendedName>
</protein>
<dbReference type="Gene3D" id="4.10.280.10">
    <property type="entry name" value="Helix-loop-helix DNA-binding domain"/>
    <property type="match status" value="1"/>
</dbReference>
<reference evidence="3" key="1">
    <citation type="submission" date="2025-08" db="UniProtKB">
        <authorList>
            <consortium name="Ensembl"/>
        </authorList>
    </citation>
    <scope>IDENTIFICATION</scope>
</reference>
<dbReference type="GO" id="GO:0000977">
    <property type="term" value="F:RNA polymerase II transcription regulatory region sequence-specific DNA binding"/>
    <property type="evidence" value="ECO:0007669"/>
    <property type="project" value="TreeGrafter"/>
</dbReference>
<dbReference type="SUPFAM" id="SSF47459">
    <property type="entry name" value="HLH, helix-loop-helix DNA-binding domain"/>
    <property type="match status" value="1"/>
</dbReference>
<reference evidence="3" key="2">
    <citation type="submission" date="2025-09" db="UniProtKB">
        <authorList>
            <consortium name="Ensembl"/>
        </authorList>
    </citation>
    <scope>IDENTIFICATION</scope>
</reference>
<dbReference type="PROSITE" id="PS50888">
    <property type="entry name" value="BHLH"/>
    <property type="match status" value="1"/>
</dbReference>
<dbReference type="OrthoDB" id="10063436at2759"/>
<evidence type="ECO:0000259" key="2">
    <source>
        <dbReference type="PROSITE" id="PS50888"/>
    </source>
</evidence>
<proteinExistence type="predicted"/>
<dbReference type="Ensembl" id="ENSLLET00000010668.1">
    <property type="protein sequence ID" value="ENSLLEP00000010267.1"/>
    <property type="gene ID" value="ENSLLEG00000006547.1"/>
</dbReference>
<name>A0A8C5PAM6_9ANUR</name>
<dbReference type="GeneTree" id="ENSGT00940000161395"/>
<feature type="region of interest" description="Disordered" evidence="1">
    <location>
        <begin position="1"/>
        <end position="81"/>
    </location>
</feature>
<evidence type="ECO:0000313" key="4">
    <source>
        <dbReference type="Proteomes" id="UP000694569"/>
    </source>
</evidence>
<dbReference type="Proteomes" id="UP000694569">
    <property type="component" value="Unplaced"/>
</dbReference>
<feature type="domain" description="BHLH" evidence="2">
    <location>
        <begin position="70"/>
        <end position="122"/>
    </location>
</feature>
<dbReference type="GO" id="GO:0000981">
    <property type="term" value="F:DNA-binding transcription factor activity, RNA polymerase II-specific"/>
    <property type="evidence" value="ECO:0007669"/>
    <property type="project" value="TreeGrafter"/>
</dbReference>
<dbReference type="Pfam" id="PF00010">
    <property type="entry name" value="HLH"/>
    <property type="match status" value="1"/>
</dbReference>
<dbReference type="AlphaFoldDB" id="A0A8C5PAM6"/>
<organism evidence="3 4">
    <name type="scientific">Leptobrachium leishanense</name>
    <name type="common">Leishan spiny toad</name>
    <dbReference type="NCBI Taxonomy" id="445787"/>
    <lineage>
        <taxon>Eukaryota</taxon>
        <taxon>Metazoa</taxon>
        <taxon>Chordata</taxon>
        <taxon>Craniata</taxon>
        <taxon>Vertebrata</taxon>
        <taxon>Euteleostomi</taxon>
        <taxon>Amphibia</taxon>
        <taxon>Batrachia</taxon>
        <taxon>Anura</taxon>
        <taxon>Pelobatoidea</taxon>
        <taxon>Megophryidae</taxon>
        <taxon>Leptobrachium</taxon>
    </lineage>
</organism>
<dbReference type="InterPro" id="IPR011598">
    <property type="entry name" value="bHLH_dom"/>
</dbReference>
<dbReference type="SMART" id="SM00353">
    <property type="entry name" value="HLH"/>
    <property type="match status" value="1"/>
</dbReference>
<dbReference type="GO" id="GO:0032502">
    <property type="term" value="P:developmental process"/>
    <property type="evidence" value="ECO:0007669"/>
    <property type="project" value="TreeGrafter"/>
</dbReference>
<evidence type="ECO:0000256" key="1">
    <source>
        <dbReference type="SAM" id="MobiDB-lite"/>
    </source>
</evidence>
<keyword evidence="4" id="KW-1185">Reference proteome</keyword>
<accession>A0A8C5PAM6</accession>
<dbReference type="InterPro" id="IPR050283">
    <property type="entry name" value="E-box_TF_Regulators"/>
</dbReference>
<dbReference type="PANTHER" id="PTHR23349">
    <property type="entry name" value="BASIC HELIX-LOOP-HELIX TRANSCRIPTION FACTOR, TWIST"/>
    <property type="match status" value="1"/>
</dbReference>
<evidence type="ECO:0000313" key="3">
    <source>
        <dbReference type="Ensembl" id="ENSLLEP00000010267.1"/>
    </source>
</evidence>
<dbReference type="InterPro" id="IPR036638">
    <property type="entry name" value="HLH_DNA-bd_sf"/>
</dbReference>
<sequence length="181" mass="19948">MEGTVTGGEGHHHEWSRSDSSSTTRRKEQDGRVSNVGTRPPSTWKIKRQKGRNARCDFPSPEADKANPAKQSSGNAAKERTRVKTLRQAFLSLQAALPTVPPDTKLSKLDVLILATSYIAHLTQTLDQDGHRPDSSQLGRSPGFLHPMKKWPMRVRLYAGALEAEMSARCASGRDQVGMKC</sequence>